<evidence type="ECO:0000313" key="1">
    <source>
        <dbReference type="EMBL" id="KUJ77307.1"/>
    </source>
</evidence>
<accession>A0A0X3TNG3</accession>
<dbReference type="AlphaFoldDB" id="A0A0X3TNG3"/>
<keyword evidence="2" id="KW-1185">Reference proteome</keyword>
<comment type="caution">
    <text evidence="1">The sequence shown here is derived from an EMBL/GenBank/DDBJ whole genome shotgun (WGS) entry which is preliminary data.</text>
</comment>
<dbReference type="Pfam" id="PF05159">
    <property type="entry name" value="Capsule_synth"/>
    <property type="match status" value="2"/>
</dbReference>
<dbReference type="Proteomes" id="UP000053690">
    <property type="component" value="Unassembled WGS sequence"/>
</dbReference>
<evidence type="ECO:0000313" key="2">
    <source>
        <dbReference type="Proteomes" id="UP000053690"/>
    </source>
</evidence>
<dbReference type="InterPro" id="IPR007833">
    <property type="entry name" value="Capsule_polysaccharide_synth"/>
</dbReference>
<proteinExistence type="predicted"/>
<dbReference type="STRING" id="1685378.AVO44_18010"/>
<dbReference type="CDD" id="cd16439">
    <property type="entry name" value="beta_Kdo_transferase_KpsC_2"/>
    <property type="match status" value="1"/>
</dbReference>
<dbReference type="GO" id="GO:0000271">
    <property type="term" value="P:polysaccharide biosynthetic process"/>
    <property type="evidence" value="ECO:0007669"/>
    <property type="project" value="InterPro"/>
</dbReference>
<dbReference type="EMBL" id="LQBP01000011">
    <property type="protein sequence ID" value="KUJ77307.1"/>
    <property type="molecule type" value="Genomic_DNA"/>
</dbReference>
<sequence>MSATGVACDSLTTSMDLAQHPTLRGLLGFAPAFHSRLLTSSAKTYIGWGRKWSGRRAVAIAAQKGAEFTLLEDGFLRSVGRRASSLSLVFDDLGIYYDASAPSRLEVLIPKTITTKQEARAKRLVALWREHRLSKYNEARDYEGRLPESYVLVVDQVARDLSIRYGEADRAAFARMLRAALAEHPRRDVIVKLHPDALNRSGFSHFDVAELRAMPRVQVIAENCHVSKLIERAEVVYAVTSQVGFEALMWGKPVRCFGMPFYAGWGLTRDELPPPERRSKATLEQLVHAALIRYPRYLHPETKQPCEAEDVMAHIGLQRQLRQRFPGTVYAYGFSPRKRGILQRFMQGSDVVSAPNPRDIPADCTVVMWGETKPDGLPPTSRILRVEDGFLRSSGLGAELVPPISWALDDQGIYYDPTRLSRLETLLQCTSFDDSLIARARELRYNLLSNRITKYNLSGSATWRKPASAARVILVPGQVENDASIRCGGGETRTNLRLLELVRAANPDAHIVYKPHPDVVAGLRRSGEDEAGAKQFCNEIVSSGDMAGLLDQVDEVHTISSLSGFEALLRGLSVTCYGSPFYAGWGLTQDRCAIPRRTRKLSLDQLVAGALIAYPTYVSRDSGAFTTPERAVEELAQWRATGPGWMPFWRSGLRIILQAWVASGLRSNF</sequence>
<organism evidence="1 2">
    <name type="scientific">Ruegeria profundi</name>
    <dbReference type="NCBI Taxonomy" id="1685378"/>
    <lineage>
        <taxon>Bacteria</taxon>
        <taxon>Pseudomonadati</taxon>
        <taxon>Pseudomonadota</taxon>
        <taxon>Alphaproteobacteria</taxon>
        <taxon>Rhodobacterales</taxon>
        <taxon>Roseobacteraceae</taxon>
        <taxon>Ruegeria</taxon>
    </lineage>
</organism>
<protein>
    <recommendedName>
        <fullName evidence="3">Capsular biosynthesis protein</fullName>
    </recommendedName>
</protein>
<evidence type="ECO:0008006" key="3">
    <source>
        <dbReference type="Google" id="ProtNLM"/>
    </source>
</evidence>
<gene>
    <name evidence="1" type="ORF">AVO44_18010</name>
</gene>
<dbReference type="CDD" id="cd16440">
    <property type="entry name" value="beta_Kdo_transferase_KpsC_1"/>
    <property type="match status" value="1"/>
</dbReference>
<dbReference type="GO" id="GO:0015774">
    <property type="term" value="P:polysaccharide transport"/>
    <property type="evidence" value="ECO:0007669"/>
    <property type="project" value="InterPro"/>
</dbReference>
<name>A0A0X3TNG3_9RHOB</name>
<reference evidence="2" key="1">
    <citation type="submission" date="2015-12" db="EMBL/GenBank/DDBJ databases">
        <authorList>
            <person name="Zhang G."/>
            <person name="Stingl U."/>
        </authorList>
    </citation>
    <scope>NUCLEOTIDE SEQUENCE [LARGE SCALE GENOMIC DNA]</scope>
    <source>
        <strain evidence="2">ZGT108</strain>
    </source>
</reference>